<sequence length="332" mass="37855">MSSSIPAVVFTNGTAQLRRDYDRVVAERDDLRARVKTLQQDVVALRAREDLLDKKLSTQTAEVARLSSIVDAPRDTLIRMYVVKNETLMKRVNLLEKRLKEIVAPASAPIPRKTGVYGAGNYPVVPIPIVDYPMMLAKKGFPEYVFTMYMSYARCTKTATDVYIRSGAVTPEFYSILFSVSSLFPLEWFDRNFSISTGRDLDYFCWKLVALRVTTQFLTLLNTFSDSSQLALKTHVNKAQLFQSNHFLHVQQQQFMDLVNLRSREIADQYKEQPPVEEYTKKVENEISEPEDLDKLLVLDDEPVIGVPTKRKRCAPEKSTTEAPSNPKNVVV</sequence>
<dbReference type="GeneID" id="35414671"/>
<accession>A0A2H5AJF9</accession>
<proteinExistence type="predicted"/>
<keyword evidence="4" id="KW-1185">Reference proteome</keyword>
<protein>
    <submittedName>
        <fullName evidence="3">ORF24</fullName>
    </submittedName>
</protein>
<feature type="region of interest" description="Disordered" evidence="2">
    <location>
        <begin position="308"/>
        <end position="332"/>
    </location>
</feature>
<dbReference type="KEGG" id="vg:35414671"/>
<evidence type="ECO:0000313" key="4">
    <source>
        <dbReference type="Proteomes" id="UP000242696"/>
    </source>
</evidence>
<feature type="compositionally biased region" description="Polar residues" evidence="2">
    <location>
        <begin position="321"/>
        <end position="332"/>
    </location>
</feature>
<evidence type="ECO:0000256" key="1">
    <source>
        <dbReference type="SAM" id="Coils"/>
    </source>
</evidence>
<evidence type="ECO:0000313" key="3">
    <source>
        <dbReference type="EMBL" id="AUG72280.1"/>
    </source>
</evidence>
<organism evidence="3">
    <name type="scientific">black bullhead herpesvirus</name>
    <dbReference type="NCBI Taxonomy" id="508441"/>
    <lineage>
        <taxon>Viruses</taxon>
        <taxon>Duplodnaviria</taxon>
        <taxon>Heunggongvirae</taxon>
        <taxon>Peploviricota</taxon>
        <taxon>Herviviricetes</taxon>
        <taxon>Herpesvirales</taxon>
        <taxon>Alloherpesviridae</taxon>
        <taxon>Ictavirus</taxon>
        <taxon>Ictavirus ictaluridallo2</taxon>
    </lineage>
</organism>
<feature type="coiled-coil region" evidence="1">
    <location>
        <begin position="14"/>
        <end position="48"/>
    </location>
</feature>
<reference evidence="3" key="1">
    <citation type="journal article" date="2018" name="Arch. Virol.">
        <title>Complete genome sequence and analysis of ictalurid herpesvirus 2.</title>
        <authorList>
            <person name="Borzak R."/>
            <person name="Haluk T."/>
            <person name="Bartha D."/>
            <person name="Doszpoly A."/>
        </authorList>
    </citation>
    <scope>NUCLEOTIDE SEQUENCE</scope>
    <source>
        <strain evidence="3">760/94</strain>
    </source>
</reference>
<dbReference type="OrthoDB" id="31273at10239"/>
<dbReference type="Proteomes" id="UP000242696">
    <property type="component" value="Segment"/>
</dbReference>
<dbReference type="RefSeq" id="YP_009447851.1">
    <property type="nucleotide sequence ID" value="NC_036579.1"/>
</dbReference>
<evidence type="ECO:0000256" key="2">
    <source>
        <dbReference type="SAM" id="MobiDB-lite"/>
    </source>
</evidence>
<dbReference type="EMBL" id="MG271984">
    <property type="protein sequence ID" value="AUG72280.1"/>
    <property type="molecule type" value="Genomic_DNA"/>
</dbReference>
<keyword evidence="1" id="KW-0175">Coiled coil</keyword>
<name>A0A2H5AJF9_9VIRU</name>